<name>A0A9J6P717_9CLOT</name>
<dbReference type="Pfam" id="PF01636">
    <property type="entry name" value="APH"/>
    <property type="match status" value="1"/>
</dbReference>
<keyword evidence="3" id="KW-1185">Reference proteome</keyword>
<dbReference type="Proteomes" id="UP001056429">
    <property type="component" value="Unassembled WGS sequence"/>
</dbReference>
<reference evidence="2" key="2">
    <citation type="submission" date="2021-04" db="EMBL/GenBank/DDBJ databases">
        <authorList>
            <person name="Dong X."/>
        </authorList>
    </citation>
    <scope>NUCLEOTIDE SEQUENCE</scope>
    <source>
        <strain evidence="2">ZWT</strain>
    </source>
</reference>
<evidence type="ECO:0000259" key="1">
    <source>
        <dbReference type="Pfam" id="PF01636"/>
    </source>
</evidence>
<dbReference type="SUPFAM" id="SSF56112">
    <property type="entry name" value="Protein kinase-like (PK-like)"/>
    <property type="match status" value="1"/>
</dbReference>
<dbReference type="RefSeq" id="WP_250860756.1">
    <property type="nucleotide sequence ID" value="NZ_JAGSOJ010000004.1"/>
</dbReference>
<reference evidence="2" key="1">
    <citation type="journal article" date="2021" name="mSystems">
        <title>Bacteria and Archaea Synergistically Convert Glycine Betaine to Biogenic Methane in the Formosa Cold Seep of the South China Sea.</title>
        <authorList>
            <person name="Li L."/>
            <person name="Zhang W."/>
            <person name="Zhang S."/>
            <person name="Song L."/>
            <person name="Sun Q."/>
            <person name="Zhang H."/>
            <person name="Xiang H."/>
            <person name="Dong X."/>
        </authorList>
    </citation>
    <scope>NUCLEOTIDE SEQUENCE</scope>
    <source>
        <strain evidence="2">ZWT</strain>
    </source>
</reference>
<proteinExistence type="predicted"/>
<gene>
    <name evidence="2" type="ORF">KDK92_17900</name>
</gene>
<dbReference type="InterPro" id="IPR002575">
    <property type="entry name" value="Aminoglycoside_PTrfase"/>
</dbReference>
<comment type="caution">
    <text evidence="2">The sequence shown here is derived from an EMBL/GenBank/DDBJ whole genome shotgun (WGS) entry which is preliminary data.</text>
</comment>
<dbReference type="AlphaFoldDB" id="A0A9J6P717"/>
<evidence type="ECO:0000313" key="3">
    <source>
        <dbReference type="Proteomes" id="UP001056429"/>
    </source>
</evidence>
<dbReference type="EMBL" id="JAGSOJ010000004">
    <property type="protein sequence ID" value="MCM1991613.1"/>
    <property type="molecule type" value="Genomic_DNA"/>
</dbReference>
<feature type="domain" description="Aminoglycoside phosphotransferase" evidence="1">
    <location>
        <begin position="22"/>
        <end position="110"/>
    </location>
</feature>
<protein>
    <submittedName>
        <fullName evidence="2">Phosphotransferase</fullName>
    </submittedName>
</protein>
<dbReference type="Gene3D" id="3.90.1200.10">
    <property type="match status" value="1"/>
</dbReference>
<dbReference type="InterPro" id="IPR011009">
    <property type="entry name" value="Kinase-like_dom_sf"/>
</dbReference>
<organism evidence="2 3">
    <name type="scientific">Oceanirhabdus seepicola</name>
    <dbReference type="NCBI Taxonomy" id="2828781"/>
    <lineage>
        <taxon>Bacteria</taxon>
        <taxon>Bacillati</taxon>
        <taxon>Bacillota</taxon>
        <taxon>Clostridia</taxon>
        <taxon>Eubacteriales</taxon>
        <taxon>Clostridiaceae</taxon>
        <taxon>Oceanirhabdus</taxon>
    </lineage>
</organism>
<accession>A0A9J6P717</accession>
<sequence>MKRICEDVKNNMIDVEAFKKANDDKTPEVVLKYLLDKRSIFNADVFTHGDYCLPNILIVDQNNYGFVDWSQGGIGDIYRDLSPFVKSITRNFGEMYSTIFLKHYGIDKDEVNIEKIVYYDLIDQFTYFKK</sequence>
<evidence type="ECO:0000313" key="2">
    <source>
        <dbReference type="EMBL" id="MCM1991613.1"/>
    </source>
</evidence>